<name>A0A368Q8J4_SETIT</name>
<reference evidence="2" key="2">
    <citation type="submission" date="2015-07" db="EMBL/GenBank/DDBJ databases">
        <authorList>
            <person name="Noorani M."/>
        </authorList>
    </citation>
    <scope>NUCLEOTIDE SEQUENCE</scope>
    <source>
        <strain evidence="2">Yugu1</strain>
    </source>
</reference>
<dbReference type="EMBL" id="CM003529">
    <property type="protein sequence ID" value="RCV13580.1"/>
    <property type="molecule type" value="Genomic_DNA"/>
</dbReference>
<reference evidence="2" key="1">
    <citation type="journal article" date="2012" name="Nat. Biotechnol.">
        <title>Reference genome sequence of the model plant Setaria.</title>
        <authorList>
            <person name="Bennetzen J.L."/>
            <person name="Schmutz J."/>
            <person name="Wang H."/>
            <person name="Percifield R."/>
            <person name="Hawkins J."/>
            <person name="Pontaroli A.C."/>
            <person name="Estep M."/>
            <person name="Feng L."/>
            <person name="Vaughn J.N."/>
            <person name="Grimwood J."/>
            <person name="Jenkins J."/>
            <person name="Barry K."/>
            <person name="Lindquist E."/>
            <person name="Hellsten U."/>
            <person name="Deshpande S."/>
            <person name="Wang X."/>
            <person name="Wu X."/>
            <person name="Mitros T."/>
            <person name="Triplett J."/>
            <person name="Yang X."/>
            <person name="Ye C.Y."/>
            <person name="Mauro-Herrera M."/>
            <person name="Wang L."/>
            <person name="Li P."/>
            <person name="Sharma M."/>
            <person name="Sharma R."/>
            <person name="Ronald P.C."/>
            <person name="Panaud O."/>
            <person name="Kellogg E.A."/>
            <person name="Brutnell T.P."/>
            <person name="Doust A.N."/>
            <person name="Tuskan G.A."/>
            <person name="Rokhsar D."/>
            <person name="Devos K.M."/>
        </authorList>
    </citation>
    <scope>NUCLEOTIDE SEQUENCE [LARGE SCALE GENOMIC DNA]</scope>
    <source>
        <strain evidence="2">Yugu1</strain>
    </source>
</reference>
<evidence type="ECO:0000256" key="1">
    <source>
        <dbReference type="SAM" id="MobiDB-lite"/>
    </source>
</evidence>
<feature type="region of interest" description="Disordered" evidence="1">
    <location>
        <begin position="1"/>
        <end position="28"/>
    </location>
</feature>
<sequence length="297" mass="31316">MERSRPPATRPRRFVLSPPRPRRLPRGGGELMAEVGRVRLGLPLLLEFAEVVGLLYVGPPASTSSLCCPPCPCAGQGDRCKTMGPIFGVLQIFGSRLVIAIQFRRSRSNLGGFVKIFGSRLIVDPIQGSCVNVPPAPPRSPWLSSPAAGGDGRLLVAHQLVVAQGCSRHVSHPLQPPPHQTRPRRLSSIGSGRSHAPVPQSAPQPSPAPPFTHLSSSDPRQGLEARDPPPLRGAQAHPRRRACGGRGAAGRVVSVPLLRRVLMASIGSTRCSGGGSSGWCGGMRSDGVSINLFSGIT</sequence>
<accession>A0A368Q8J4</accession>
<organism evidence="2">
    <name type="scientific">Setaria italica</name>
    <name type="common">Foxtail millet</name>
    <name type="synonym">Panicum italicum</name>
    <dbReference type="NCBI Taxonomy" id="4555"/>
    <lineage>
        <taxon>Eukaryota</taxon>
        <taxon>Viridiplantae</taxon>
        <taxon>Streptophyta</taxon>
        <taxon>Embryophyta</taxon>
        <taxon>Tracheophyta</taxon>
        <taxon>Spermatophyta</taxon>
        <taxon>Magnoliopsida</taxon>
        <taxon>Liliopsida</taxon>
        <taxon>Poales</taxon>
        <taxon>Poaceae</taxon>
        <taxon>PACMAD clade</taxon>
        <taxon>Panicoideae</taxon>
        <taxon>Panicodae</taxon>
        <taxon>Paniceae</taxon>
        <taxon>Cenchrinae</taxon>
        <taxon>Setaria</taxon>
    </lineage>
</organism>
<proteinExistence type="predicted"/>
<dbReference type="AlphaFoldDB" id="A0A368Q8J4"/>
<feature type="compositionally biased region" description="Pro residues" evidence="1">
    <location>
        <begin position="200"/>
        <end position="210"/>
    </location>
</feature>
<gene>
    <name evidence="2" type="ORF">SETIT_2G356800v2</name>
</gene>
<evidence type="ECO:0000313" key="2">
    <source>
        <dbReference type="EMBL" id="RCV13580.1"/>
    </source>
</evidence>
<feature type="region of interest" description="Disordered" evidence="1">
    <location>
        <begin position="169"/>
        <end position="247"/>
    </location>
</feature>
<dbReference type="EMBL" id="CM003529">
    <property type="protein sequence ID" value="RCV13581.1"/>
    <property type="molecule type" value="Genomic_DNA"/>
</dbReference>
<protein>
    <submittedName>
        <fullName evidence="2">Uncharacterized protein</fullName>
    </submittedName>
</protein>